<reference evidence="1" key="1">
    <citation type="journal article" date="2020" name="mSystems">
        <title>Genome- and Community-Level Interaction Insights into Carbon Utilization and Element Cycling Functions of Hydrothermarchaeota in Hydrothermal Sediment.</title>
        <authorList>
            <person name="Zhou Z."/>
            <person name="Liu Y."/>
            <person name="Xu W."/>
            <person name="Pan J."/>
            <person name="Luo Z.H."/>
            <person name="Li M."/>
        </authorList>
    </citation>
    <scope>NUCLEOTIDE SEQUENCE [LARGE SCALE GENOMIC DNA]</scope>
    <source>
        <strain evidence="1">SpSt-906</strain>
    </source>
</reference>
<sequence>MNGALLIFFFFNLGRWVSYCNETPELFAFYGQEKAMFIHPPDFGITYPLQIESLRTRFYSSMGGFTDSAFVYKIYAGDGQTVLFESETLLAIRPPQQFRYALREPVVIESGDFYIAVAGRSYNQPFGYPFIATDDNPNPQKSFYGLPGNWTLSEYGEYFIFAFVTWNPTSHSEREEKLIGRKPRFQSRRIYNVQGKLLPSERGLPSGIYFLESGEKIIKLR</sequence>
<proteinExistence type="predicted"/>
<dbReference type="AlphaFoldDB" id="A0A7C3UQ51"/>
<protein>
    <submittedName>
        <fullName evidence="1">Uncharacterized protein</fullName>
    </submittedName>
</protein>
<dbReference type="EMBL" id="DTMQ01000040">
    <property type="protein sequence ID" value="HGE99705.1"/>
    <property type="molecule type" value="Genomic_DNA"/>
</dbReference>
<evidence type="ECO:0000313" key="1">
    <source>
        <dbReference type="EMBL" id="HGE99705.1"/>
    </source>
</evidence>
<organism evidence="1">
    <name type="scientific">candidate division WOR-3 bacterium</name>
    <dbReference type="NCBI Taxonomy" id="2052148"/>
    <lineage>
        <taxon>Bacteria</taxon>
        <taxon>Bacteria division WOR-3</taxon>
    </lineage>
</organism>
<gene>
    <name evidence="1" type="ORF">ENX07_06545</name>
</gene>
<accession>A0A7C3UQ51</accession>
<name>A0A7C3UQ51_UNCW3</name>
<comment type="caution">
    <text evidence="1">The sequence shown here is derived from an EMBL/GenBank/DDBJ whole genome shotgun (WGS) entry which is preliminary data.</text>
</comment>